<dbReference type="GO" id="GO:0004386">
    <property type="term" value="F:helicase activity"/>
    <property type="evidence" value="ECO:0007669"/>
    <property type="project" value="UniProtKB-KW"/>
</dbReference>
<feature type="domain" description="Helicase C-terminal" evidence="6">
    <location>
        <begin position="901"/>
        <end position="1058"/>
    </location>
</feature>
<dbReference type="InterPro" id="IPR027417">
    <property type="entry name" value="P-loop_NTPase"/>
</dbReference>
<comment type="caution">
    <text evidence="7">The sequence shown here is derived from an EMBL/GenBank/DDBJ whole genome shotgun (WGS) entry which is preliminary data.</text>
</comment>
<feature type="domain" description="Helicase ATP-binding" evidence="5">
    <location>
        <begin position="613"/>
        <end position="773"/>
    </location>
</feature>
<dbReference type="PANTHER" id="PTHR10799">
    <property type="entry name" value="SNF2/RAD54 HELICASE FAMILY"/>
    <property type="match status" value="1"/>
</dbReference>
<dbReference type="Gene3D" id="3.40.50.10810">
    <property type="entry name" value="Tandem AAA-ATPase domain"/>
    <property type="match status" value="1"/>
</dbReference>
<evidence type="ECO:0000256" key="2">
    <source>
        <dbReference type="ARBA" id="ARBA00022806"/>
    </source>
</evidence>
<keyword evidence="1" id="KW-0378">Hydrolase</keyword>
<dbReference type="SMART" id="SM00487">
    <property type="entry name" value="DEXDc"/>
    <property type="match status" value="1"/>
</dbReference>
<dbReference type="PROSITE" id="PS50966">
    <property type="entry name" value="ZF_SWIM"/>
    <property type="match status" value="1"/>
</dbReference>
<keyword evidence="3" id="KW-0862">Zinc</keyword>
<proteinExistence type="predicted"/>
<dbReference type="Proteomes" id="UP000242133">
    <property type="component" value="Unassembled WGS sequence"/>
</dbReference>
<dbReference type="PROSITE" id="PS51194">
    <property type="entry name" value="HELICASE_CTER"/>
    <property type="match status" value="1"/>
</dbReference>
<evidence type="ECO:0000256" key="1">
    <source>
        <dbReference type="ARBA" id="ARBA00022801"/>
    </source>
</evidence>
<dbReference type="Pfam" id="PF00271">
    <property type="entry name" value="Helicase_C"/>
    <property type="match status" value="1"/>
</dbReference>
<evidence type="ECO:0000259" key="4">
    <source>
        <dbReference type="PROSITE" id="PS50966"/>
    </source>
</evidence>
<keyword evidence="3" id="KW-0479">Metal-binding</keyword>
<protein>
    <submittedName>
        <fullName evidence="7">SNF2 family DNA or RNA helicase</fullName>
    </submittedName>
</protein>
<accession>A0A2P8F3D4</accession>
<evidence type="ECO:0000259" key="5">
    <source>
        <dbReference type="PROSITE" id="PS51192"/>
    </source>
</evidence>
<dbReference type="InterPro" id="IPR007527">
    <property type="entry name" value="Znf_SWIM"/>
</dbReference>
<dbReference type="InterPro" id="IPR049730">
    <property type="entry name" value="SNF2/RAD54-like_C"/>
</dbReference>
<keyword evidence="8" id="KW-1185">Reference proteome</keyword>
<dbReference type="GO" id="GO:0008270">
    <property type="term" value="F:zinc ion binding"/>
    <property type="evidence" value="ECO:0007669"/>
    <property type="project" value="UniProtKB-KW"/>
</dbReference>
<sequence>MSLFTVDDIEYMADHATFKRGWVYFSDARVEQVGRPDGSSTIEARVRGSGHHLYSTRLHVDNGRLGGVCSCPVGRNCKHAVATALQWLSVVDEPKASSAEALTPWQAWWADMPQSEDAVPQQPQPGRMHLLYCLHVDAAGGVVLSLRKGYLKQNGSWSRVTAYAPEFFSMFYNPPEFMTTDDIKVLRSLQGVERDYRGFVLEGELGGRLLARLALTGRLAHESESNRLALGPERTLDWAWQQAEGQHQLLPLLDGTPGGPLLDVIPLHYLDVEQGLIGVLHSPLAACRAVHLAAMPALSTAEMTLASLQLRQLFEPAQLPLPDEPEVQEANTPVPCLRVVASENEQGVRFPWIQVSFAYAGCQVEPDYYAELGTGLVQLHEHEGQCWQVIRDQVAETAALERLRAFGFDLRPRHGGWQHLWIPHRESASASLMLWQHFLDEHLPVLQADGWQVTMDPNYVFRVHDSRFQIVIKDAPDNWFDFALQLPMGDQRLSTQDVVAAWLEEGMPQELALPVSDGWVRIDAQPLAALHGLIMELYQQGQLEQPTRLPAFQAAQLAPQLSGHEALDDRQAPLTCQLIEQLQDFNGLQSVPVPKGLRAQLRSYQQQGLEWLHFLHRYGFGGILADDMGLGKTLQTLALIQSLKEQGQLTQPAMVLAPTSLMGNWLREARQFTPELRVCLLHGTDRMQHVDTIGTSDLVVTSYPLLLRDIAHYQTQSFSLLVLDEAQAIKNPKTKISRQVRQLRSGMRLCLTGTPLENHLGELWALMDFALPGLLSEQTLFNQIYRHPIEQASDSDSQQALARKVAPFMLRRTKTAVVAELPPKSEIIQYVELDGRQRELYEAIRVSMEQRVRDLIASKGLARSRIEFLDALLKLRQACIDPRLVKLEQAQGIQQGAKLEWLADNLSAMLEEGRRILIFSQFTQVLGLVEEQLKAQGVGYSKLTGQTRKRQEAVDRFQRGDVPVFLISLKAGGSGLNLTTADTVIHLDPWWNPAVEQQATDRAYRIGQDKPVFVYKLVATNTVEERIQHMQQQKQALADALFDATGRAGMPTGVDQLLELLA</sequence>
<dbReference type="InterPro" id="IPR000330">
    <property type="entry name" value="SNF2_N"/>
</dbReference>
<keyword evidence="2 7" id="KW-0547">Nucleotide-binding</keyword>
<dbReference type="GO" id="GO:0005524">
    <property type="term" value="F:ATP binding"/>
    <property type="evidence" value="ECO:0007669"/>
    <property type="project" value="InterPro"/>
</dbReference>
<reference evidence="7 8" key="1">
    <citation type="submission" date="2018-03" db="EMBL/GenBank/DDBJ databases">
        <title>Genomic Encyclopedia of Archaeal and Bacterial Type Strains, Phase II (KMG-II): from individual species to whole genera.</title>
        <authorList>
            <person name="Goeker M."/>
        </authorList>
    </citation>
    <scope>NUCLEOTIDE SEQUENCE [LARGE SCALE GENOMIC DNA]</scope>
    <source>
        <strain evidence="7 8">DSM 17586</strain>
    </source>
</reference>
<evidence type="ECO:0000256" key="3">
    <source>
        <dbReference type="PROSITE-ProRule" id="PRU00325"/>
    </source>
</evidence>
<dbReference type="GO" id="GO:0016787">
    <property type="term" value="F:hydrolase activity"/>
    <property type="evidence" value="ECO:0007669"/>
    <property type="project" value="UniProtKB-KW"/>
</dbReference>
<dbReference type="Pfam" id="PF00176">
    <property type="entry name" value="SNF2-rel_dom"/>
    <property type="match status" value="1"/>
</dbReference>
<dbReference type="InterPro" id="IPR001650">
    <property type="entry name" value="Helicase_C-like"/>
</dbReference>
<dbReference type="SUPFAM" id="SSF52540">
    <property type="entry name" value="P-loop containing nucleoside triphosphate hydrolases"/>
    <property type="match status" value="2"/>
</dbReference>
<dbReference type="EMBL" id="PYGI01000002">
    <property type="protein sequence ID" value="PSL16235.1"/>
    <property type="molecule type" value="Genomic_DNA"/>
</dbReference>
<dbReference type="PROSITE" id="PS51192">
    <property type="entry name" value="HELICASE_ATP_BIND_1"/>
    <property type="match status" value="1"/>
</dbReference>
<dbReference type="CDD" id="cd18793">
    <property type="entry name" value="SF2_C_SNF"/>
    <property type="match status" value="1"/>
</dbReference>
<name>A0A2P8F3D4_9GAMM</name>
<dbReference type="Gene3D" id="3.40.50.300">
    <property type="entry name" value="P-loop containing nucleotide triphosphate hydrolases"/>
    <property type="match status" value="1"/>
</dbReference>
<keyword evidence="3" id="KW-0863">Zinc-finger</keyword>
<evidence type="ECO:0000313" key="7">
    <source>
        <dbReference type="EMBL" id="PSL16235.1"/>
    </source>
</evidence>
<dbReference type="InterPro" id="IPR038718">
    <property type="entry name" value="SNF2-like_sf"/>
</dbReference>
<evidence type="ECO:0000313" key="8">
    <source>
        <dbReference type="Proteomes" id="UP000242133"/>
    </source>
</evidence>
<dbReference type="AlphaFoldDB" id="A0A2P8F3D4"/>
<gene>
    <name evidence="7" type="ORF">CLV44_102158</name>
</gene>
<keyword evidence="2 7" id="KW-0347">Helicase</keyword>
<dbReference type="InterPro" id="IPR014001">
    <property type="entry name" value="Helicase_ATP-bd"/>
</dbReference>
<feature type="domain" description="SWIM-type" evidence="4">
    <location>
        <begin position="54"/>
        <end position="88"/>
    </location>
</feature>
<dbReference type="OrthoDB" id="9760715at2"/>
<keyword evidence="2 7" id="KW-0067">ATP-binding</keyword>
<organism evidence="7 8">
    <name type="scientific">Marinobacterium halophilum</name>
    <dbReference type="NCBI Taxonomy" id="267374"/>
    <lineage>
        <taxon>Bacteria</taxon>
        <taxon>Pseudomonadati</taxon>
        <taxon>Pseudomonadota</taxon>
        <taxon>Gammaproteobacteria</taxon>
        <taxon>Oceanospirillales</taxon>
        <taxon>Oceanospirillaceae</taxon>
        <taxon>Marinobacterium</taxon>
    </lineage>
</organism>
<evidence type="ECO:0000259" key="6">
    <source>
        <dbReference type="PROSITE" id="PS51194"/>
    </source>
</evidence>
<dbReference type="CDD" id="cd18012">
    <property type="entry name" value="DEXQc_arch_SWI2_SNF2"/>
    <property type="match status" value="1"/>
</dbReference>
<dbReference type="RefSeq" id="WP_106590452.1">
    <property type="nucleotide sequence ID" value="NZ_PYGI01000002.1"/>
</dbReference>
<dbReference type="SMART" id="SM00490">
    <property type="entry name" value="HELICc"/>
    <property type="match status" value="1"/>
</dbReference>